<dbReference type="Proteomes" id="UP001165186">
    <property type="component" value="Unassembled WGS sequence"/>
</dbReference>
<keyword evidence="2" id="KW-1185">Reference proteome</keyword>
<dbReference type="EMBL" id="BSXG01000127">
    <property type="protein sequence ID" value="GME46721.1"/>
    <property type="molecule type" value="Genomic_DNA"/>
</dbReference>
<evidence type="ECO:0000313" key="1">
    <source>
        <dbReference type="EMBL" id="GME46721.1"/>
    </source>
</evidence>
<proteinExistence type="predicted"/>
<accession>A0ACB5SKZ4</accession>
<protein>
    <submittedName>
        <fullName evidence="1">C6 zinc finger domain-containing protein</fullName>
    </submittedName>
</protein>
<evidence type="ECO:0000313" key="2">
    <source>
        <dbReference type="Proteomes" id="UP001165186"/>
    </source>
</evidence>
<gene>
    <name evidence="1" type="primary">g1226</name>
    <name evidence="1" type="ORF">NpPPO83_00001226</name>
</gene>
<sequence length="367" mass="40528">MRAAPSLLASRTATPAATSTGPSSTPTEQPAAPSAGPSSPALCPIPSFAHSPGHGLPQYSIAELELLHNYYTSTAQSLSSNPVLFHFWRVDVPKISFGWPCLLNGLFSVSALHLAHFRPESRDYYLAQADVYWDLALRSATPLLESIDDSNCHATYVFSILAAFYLLGKGPRPGDFLAFDAEGTAGTLLHTRATRIIIESNSDVLRNGPAAVLFDVGIRCVSWWSLPDPAGKHALVQELRFILAYLEDSHRRAGSDDVYRAEIDNLARSYHAVAAERSAVGRVSTQVIFVWLYRLSDEFLDCLRQHEPMALTIFAYFVVLLKELDVAWYLHGWVTHLISGIHHALSPGTRTWIRTPIERIGWIPPTP</sequence>
<organism evidence="1 2">
    <name type="scientific">Neofusicoccum parvum</name>
    <dbReference type="NCBI Taxonomy" id="310453"/>
    <lineage>
        <taxon>Eukaryota</taxon>
        <taxon>Fungi</taxon>
        <taxon>Dikarya</taxon>
        <taxon>Ascomycota</taxon>
        <taxon>Pezizomycotina</taxon>
        <taxon>Dothideomycetes</taxon>
        <taxon>Dothideomycetes incertae sedis</taxon>
        <taxon>Botryosphaeriales</taxon>
        <taxon>Botryosphaeriaceae</taxon>
        <taxon>Neofusicoccum</taxon>
    </lineage>
</organism>
<reference evidence="1" key="1">
    <citation type="submission" date="2024-09" db="EMBL/GenBank/DDBJ databases">
        <title>Draft Genome Sequences of Neofusicoccum parvum.</title>
        <authorList>
            <person name="Ashida A."/>
            <person name="Camagna M."/>
            <person name="Tanaka A."/>
            <person name="Takemoto D."/>
        </authorList>
    </citation>
    <scope>NUCLEOTIDE SEQUENCE</scope>
    <source>
        <strain evidence="1">PPO83</strain>
    </source>
</reference>
<name>A0ACB5SKZ4_9PEZI</name>
<comment type="caution">
    <text evidence="1">The sequence shown here is derived from an EMBL/GenBank/DDBJ whole genome shotgun (WGS) entry which is preliminary data.</text>
</comment>